<feature type="signal peptide" evidence="2">
    <location>
        <begin position="1"/>
        <end position="22"/>
    </location>
</feature>
<sequence length="338" mass="35103">MRGRWLAGALLGCLLVTGCSGGADDDPSGGESAAAPRASSGATAKPTPEAFPNAGKGAGKVSDDGLTLTDVQREQMENLADLAEKAAGEQSRIPARDGAPVLGSDFSWPQCPKGMGIPQKRSMGLPGPLPAAEYAVIGLTNGPGFFPNPCLADQAALASSQGLMTAAYAVVSYPDSDTLSRFGDDGPFDGGDRLGALKNVGYQQALYNVRSMRAAGLASPIVWIDVEPVKFFEWSGDEAANAAVVEGTRRGYTDLGYEVGVYSTPYLYSQIVGGFAMRVPEWRAAGPTSRAAALSKCSGESIQGGVPVMGQWVEQGRDQNLTCPGISRDLGRYFAPPG</sequence>
<keyword evidence="4" id="KW-1185">Reference proteome</keyword>
<dbReference type="PROSITE" id="PS51257">
    <property type="entry name" value="PROKAR_LIPOPROTEIN"/>
    <property type="match status" value="1"/>
</dbReference>
<reference evidence="3" key="1">
    <citation type="submission" date="2020-11" db="EMBL/GenBank/DDBJ databases">
        <title>Nocardioides sp. CBS4Y-1, whole genome shotgun sequence.</title>
        <authorList>
            <person name="Tuo L."/>
        </authorList>
    </citation>
    <scope>NUCLEOTIDE SEQUENCE</scope>
    <source>
        <strain evidence="3">CBS4Y-1</strain>
    </source>
</reference>
<evidence type="ECO:0000313" key="3">
    <source>
        <dbReference type="EMBL" id="MBF4162218.1"/>
    </source>
</evidence>
<keyword evidence="2" id="KW-0732">Signal</keyword>
<name>A0A930YB93_9ACTN</name>
<dbReference type="RefSeq" id="WP_194503457.1">
    <property type="nucleotide sequence ID" value="NZ_JADIVZ010000004.1"/>
</dbReference>
<evidence type="ECO:0000256" key="1">
    <source>
        <dbReference type="SAM" id="MobiDB-lite"/>
    </source>
</evidence>
<evidence type="ECO:0000313" key="4">
    <source>
        <dbReference type="Proteomes" id="UP000656804"/>
    </source>
</evidence>
<accession>A0A930YB93</accession>
<dbReference type="SUPFAM" id="SSF51445">
    <property type="entry name" value="(Trans)glycosidases"/>
    <property type="match status" value="1"/>
</dbReference>
<proteinExistence type="predicted"/>
<dbReference type="Gene3D" id="3.20.20.80">
    <property type="entry name" value="Glycosidases"/>
    <property type="match status" value="1"/>
</dbReference>
<feature type="region of interest" description="Disordered" evidence="1">
    <location>
        <begin position="84"/>
        <end position="105"/>
    </location>
</feature>
<protein>
    <submittedName>
        <fullName evidence="3">Uncharacterized protein</fullName>
    </submittedName>
</protein>
<dbReference type="InterPro" id="IPR017853">
    <property type="entry name" value="GH"/>
</dbReference>
<feature type="chain" id="PRO_5038962846" evidence="2">
    <location>
        <begin position="23"/>
        <end position="338"/>
    </location>
</feature>
<comment type="caution">
    <text evidence="3">The sequence shown here is derived from an EMBL/GenBank/DDBJ whole genome shotgun (WGS) entry which is preliminary data.</text>
</comment>
<organism evidence="3 4">
    <name type="scientific">Nocardioides acrostichi</name>
    <dbReference type="NCBI Taxonomy" id="2784339"/>
    <lineage>
        <taxon>Bacteria</taxon>
        <taxon>Bacillati</taxon>
        <taxon>Actinomycetota</taxon>
        <taxon>Actinomycetes</taxon>
        <taxon>Propionibacteriales</taxon>
        <taxon>Nocardioidaceae</taxon>
        <taxon>Nocardioides</taxon>
    </lineage>
</organism>
<feature type="region of interest" description="Disordered" evidence="1">
    <location>
        <begin position="21"/>
        <end position="64"/>
    </location>
</feature>
<dbReference type="Proteomes" id="UP000656804">
    <property type="component" value="Unassembled WGS sequence"/>
</dbReference>
<gene>
    <name evidence="3" type="ORF">ISG29_10980</name>
</gene>
<dbReference type="EMBL" id="JADIVZ010000004">
    <property type="protein sequence ID" value="MBF4162218.1"/>
    <property type="molecule type" value="Genomic_DNA"/>
</dbReference>
<evidence type="ECO:0000256" key="2">
    <source>
        <dbReference type="SAM" id="SignalP"/>
    </source>
</evidence>
<feature type="compositionally biased region" description="Low complexity" evidence="1">
    <location>
        <begin position="29"/>
        <end position="44"/>
    </location>
</feature>
<dbReference type="AlphaFoldDB" id="A0A930YB93"/>